<evidence type="ECO:0000259" key="9">
    <source>
        <dbReference type="PROSITE" id="PS50109"/>
    </source>
</evidence>
<name>A0ABV7D4Y1_9PROT</name>
<dbReference type="GO" id="GO:0016301">
    <property type="term" value="F:kinase activity"/>
    <property type="evidence" value="ECO:0007669"/>
    <property type="project" value="UniProtKB-KW"/>
</dbReference>
<feature type="transmembrane region" description="Helical" evidence="8">
    <location>
        <begin position="35"/>
        <end position="57"/>
    </location>
</feature>
<keyword evidence="7" id="KW-0902">Two-component regulatory system</keyword>
<dbReference type="Gene3D" id="3.30.450.20">
    <property type="entry name" value="PAS domain"/>
    <property type="match status" value="1"/>
</dbReference>
<keyword evidence="8" id="KW-0472">Membrane</keyword>
<dbReference type="InterPro" id="IPR003594">
    <property type="entry name" value="HATPase_dom"/>
</dbReference>
<evidence type="ECO:0000256" key="1">
    <source>
        <dbReference type="ARBA" id="ARBA00000085"/>
    </source>
</evidence>
<protein>
    <recommendedName>
        <fullName evidence="2">histidine kinase</fullName>
        <ecNumber evidence="2">2.7.13.3</ecNumber>
    </recommendedName>
</protein>
<keyword evidence="5 10" id="KW-0418">Kinase</keyword>
<keyword evidence="11" id="KW-1185">Reference proteome</keyword>
<dbReference type="SMART" id="SM00387">
    <property type="entry name" value="HATPase_c"/>
    <property type="match status" value="1"/>
</dbReference>
<dbReference type="Proteomes" id="UP001595444">
    <property type="component" value="Unassembled WGS sequence"/>
</dbReference>
<dbReference type="EC" id="2.7.13.3" evidence="2"/>
<feature type="domain" description="Histidine kinase" evidence="9">
    <location>
        <begin position="231"/>
        <end position="442"/>
    </location>
</feature>
<keyword evidence="6" id="KW-0067">ATP-binding</keyword>
<dbReference type="InterPro" id="IPR004358">
    <property type="entry name" value="Sig_transdc_His_kin-like_C"/>
</dbReference>
<dbReference type="PANTHER" id="PTHR43065:SF46">
    <property type="entry name" value="C4-DICARBOXYLATE TRANSPORT SENSOR PROTEIN DCTB"/>
    <property type="match status" value="1"/>
</dbReference>
<keyword evidence="8" id="KW-0812">Transmembrane</keyword>
<evidence type="ECO:0000256" key="2">
    <source>
        <dbReference type="ARBA" id="ARBA00012438"/>
    </source>
</evidence>
<dbReference type="InterPro" id="IPR005467">
    <property type="entry name" value="His_kinase_dom"/>
</dbReference>
<dbReference type="PRINTS" id="PR00344">
    <property type="entry name" value="BCTRLSENSOR"/>
</dbReference>
<sequence length="442" mass="48676">MGFEKNFSLMLIARLCGIMILMALLIHLISLPGYYATIVLILGLTCALIYELVRFIFRTNIEISRFFEAARYANYNEKFDFSSLGSGFSELGSVFSDILKRFHAARQAQQNELLKLKALLENVPTPLISVHSDNKLTLWNKAARRLFNSSRAIYLDDLALFGSAFQNQVKNISAGEKKLTNFITDDQKLRLILTATEVLADGKIEKLISIQNIQNELDATQLEAWQDLVRVLTHEIMNSITPITSLAATAADLIDDPSPVVRQDVKEAVSTIATRSKSLTQFVTSYRHLTHLPQPQKKPIATVELFKQATSVITPDLSSHGLQLTTSVSPKNLSLNIDADMIVQVLINLIKNSAEALEGCVRPTIHLTGKLNSKGRAVIEVSDNGTGIPGDIVKNIFIPFFTTKQGGSGVGLALTRQIMIAHGGSITVSNQEEGGTKFSLMF</sequence>
<comment type="caution">
    <text evidence="10">The sequence shown here is derived from an EMBL/GenBank/DDBJ whole genome shotgun (WGS) entry which is preliminary data.</text>
</comment>
<evidence type="ECO:0000256" key="7">
    <source>
        <dbReference type="ARBA" id="ARBA00023012"/>
    </source>
</evidence>
<keyword evidence="3" id="KW-0808">Transferase</keyword>
<evidence type="ECO:0000256" key="4">
    <source>
        <dbReference type="ARBA" id="ARBA00022741"/>
    </source>
</evidence>
<accession>A0ABV7D4Y1</accession>
<feature type="transmembrane region" description="Helical" evidence="8">
    <location>
        <begin position="7"/>
        <end position="29"/>
    </location>
</feature>
<dbReference type="EMBL" id="JBHRSL010000010">
    <property type="protein sequence ID" value="MFC3052146.1"/>
    <property type="molecule type" value="Genomic_DNA"/>
</dbReference>
<organism evidence="10 11">
    <name type="scientific">Kordiimonas pumila</name>
    <dbReference type="NCBI Taxonomy" id="2161677"/>
    <lineage>
        <taxon>Bacteria</taxon>
        <taxon>Pseudomonadati</taxon>
        <taxon>Pseudomonadota</taxon>
        <taxon>Alphaproteobacteria</taxon>
        <taxon>Kordiimonadales</taxon>
        <taxon>Kordiimonadaceae</taxon>
        <taxon>Kordiimonas</taxon>
    </lineage>
</organism>
<comment type="catalytic activity">
    <reaction evidence="1">
        <text>ATP + protein L-histidine = ADP + protein N-phospho-L-histidine.</text>
        <dbReference type="EC" id="2.7.13.3"/>
    </reaction>
</comment>
<gene>
    <name evidence="10" type="ORF">ACFOKA_09545</name>
</gene>
<dbReference type="InterPro" id="IPR036890">
    <property type="entry name" value="HATPase_C_sf"/>
</dbReference>
<evidence type="ECO:0000256" key="8">
    <source>
        <dbReference type="SAM" id="Phobius"/>
    </source>
</evidence>
<dbReference type="Pfam" id="PF02518">
    <property type="entry name" value="HATPase_c"/>
    <property type="match status" value="1"/>
</dbReference>
<keyword evidence="4" id="KW-0547">Nucleotide-binding</keyword>
<dbReference type="PROSITE" id="PS50109">
    <property type="entry name" value="HIS_KIN"/>
    <property type="match status" value="1"/>
</dbReference>
<dbReference type="Gene3D" id="3.30.565.10">
    <property type="entry name" value="Histidine kinase-like ATPase, C-terminal domain"/>
    <property type="match status" value="1"/>
</dbReference>
<evidence type="ECO:0000313" key="11">
    <source>
        <dbReference type="Proteomes" id="UP001595444"/>
    </source>
</evidence>
<dbReference type="SUPFAM" id="SSF55874">
    <property type="entry name" value="ATPase domain of HSP90 chaperone/DNA topoisomerase II/histidine kinase"/>
    <property type="match status" value="1"/>
</dbReference>
<dbReference type="RefSeq" id="WP_194214167.1">
    <property type="nucleotide sequence ID" value="NZ_CP061205.1"/>
</dbReference>
<evidence type="ECO:0000313" key="10">
    <source>
        <dbReference type="EMBL" id="MFC3052146.1"/>
    </source>
</evidence>
<reference evidence="11" key="1">
    <citation type="journal article" date="2019" name="Int. J. Syst. Evol. Microbiol.">
        <title>The Global Catalogue of Microorganisms (GCM) 10K type strain sequencing project: providing services to taxonomists for standard genome sequencing and annotation.</title>
        <authorList>
            <consortium name="The Broad Institute Genomics Platform"/>
            <consortium name="The Broad Institute Genome Sequencing Center for Infectious Disease"/>
            <person name="Wu L."/>
            <person name="Ma J."/>
        </authorList>
    </citation>
    <scope>NUCLEOTIDE SEQUENCE [LARGE SCALE GENOMIC DNA]</scope>
    <source>
        <strain evidence="11">KCTC 62164</strain>
    </source>
</reference>
<evidence type="ECO:0000256" key="3">
    <source>
        <dbReference type="ARBA" id="ARBA00022679"/>
    </source>
</evidence>
<proteinExistence type="predicted"/>
<evidence type="ECO:0000256" key="6">
    <source>
        <dbReference type="ARBA" id="ARBA00022840"/>
    </source>
</evidence>
<keyword evidence="8" id="KW-1133">Transmembrane helix</keyword>
<dbReference type="PANTHER" id="PTHR43065">
    <property type="entry name" value="SENSOR HISTIDINE KINASE"/>
    <property type="match status" value="1"/>
</dbReference>
<evidence type="ECO:0000256" key="5">
    <source>
        <dbReference type="ARBA" id="ARBA00022777"/>
    </source>
</evidence>